<dbReference type="InterPro" id="IPR002155">
    <property type="entry name" value="Thiolase"/>
</dbReference>
<organism evidence="7 8">
    <name type="scientific">Novipirellula caenicola</name>
    <dbReference type="NCBI Taxonomy" id="1536901"/>
    <lineage>
        <taxon>Bacteria</taxon>
        <taxon>Pseudomonadati</taxon>
        <taxon>Planctomycetota</taxon>
        <taxon>Planctomycetia</taxon>
        <taxon>Pirellulales</taxon>
        <taxon>Pirellulaceae</taxon>
        <taxon>Novipirellula</taxon>
    </lineage>
</organism>
<evidence type="ECO:0000256" key="2">
    <source>
        <dbReference type="ARBA" id="ARBA00022679"/>
    </source>
</evidence>
<feature type="domain" description="Thiolase N-terminal" evidence="5">
    <location>
        <begin position="6"/>
        <end position="261"/>
    </location>
</feature>
<keyword evidence="2 4" id="KW-0808">Transferase</keyword>
<dbReference type="EMBL" id="BAABRO010000001">
    <property type="protein sequence ID" value="GAA5504698.1"/>
    <property type="molecule type" value="Genomic_DNA"/>
</dbReference>
<feature type="domain" description="Thiolase C-terminal" evidence="6">
    <location>
        <begin position="270"/>
        <end position="391"/>
    </location>
</feature>
<evidence type="ECO:0000259" key="5">
    <source>
        <dbReference type="Pfam" id="PF00108"/>
    </source>
</evidence>
<reference evidence="7 8" key="1">
    <citation type="submission" date="2024-02" db="EMBL/GenBank/DDBJ databases">
        <title>Rhodopirellula caenicola NBRC 110016.</title>
        <authorList>
            <person name="Ichikawa N."/>
            <person name="Katano-Makiyama Y."/>
            <person name="Hidaka K."/>
        </authorList>
    </citation>
    <scope>NUCLEOTIDE SEQUENCE [LARGE SCALE GENOMIC DNA]</scope>
    <source>
        <strain evidence="7 8">NBRC 110016</strain>
    </source>
</reference>
<sequence length="393" mass="41276">MPNEALIVAAVRTPIGALGGVLSTVPATELGATCIRALLQRTGVAADELDEVIMGNVVSGGIGQNPARQCSIYADVPASVGATTINKVCGSSLKAVMLAEQAIRLGDSHVVIAGGTESMSLAPYLLTQARQGYRIGHGKLIDSMIQDGLWDVYGQAHMGSYGDQCAAEYQFSRESQDAYAIRSYQRARQATSEGVFDEEVVPVSVAQRKGTKEISDDEEPTRFNEDKLRGLRPAFSEQGTVTAGNASSVNDGAAALLVVSDSHCASLRLRPIARIVGSVTFSREPEWFTIAPIGAINKLIDKIGWAIDDVDLFEINEAFANVAMAAARDLNVPDAKLNIYGGAVALGHPIGATGARIMVTLLTGLSRTGGKRGIACLCIGGGEAVAMAVERIE</sequence>
<dbReference type="PANTHER" id="PTHR18919">
    <property type="entry name" value="ACETYL-COA C-ACYLTRANSFERASE"/>
    <property type="match status" value="1"/>
</dbReference>
<dbReference type="Proteomes" id="UP001416858">
    <property type="component" value="Unassembled WGS sequence"/>
</dbReference>
<gene>
    <name evidence="7" type="primary">thlA_1</name>
    <name evidence="7" type="ORF">Rcae01_00137</name>
</gene>
<dbReference type="Pfam" id="PF00108">
    <property type="entry name" value="Thiolase_N"/>
    <property type="match status" value="1"/>
</dbReference>
<evidence type="ECO:0000256" key="3">
    <source>
        <dbReference type="ARBA" id="ARBA00023315"/>
    </source>
</evidence>
<accession>A0ABP9VMR6</accession>
<dbReference type="SUPFAM" id="SSF53901">
    <property type="entry name" value="Thiolase-like"/>
    <property type="match status" value="2"/>
</dbReference>
<dbReference type="InterPro" id="IPR016039">
    <property type="entry name" value="Thiolase-like"/>
</dbReference>
<dbReference type="NCBIfam" id="TIGR01930">
    <property type="entry name" value="AcCoA-C-Actrans"/>
    <property type="match status" value="1"/>
</dbReference>
<evidence type="ECO:0000256" key="4">
    <source>
        <dbReference type="RuleBase" id="RU003557"/>
    </source>
</evidence>
<dbReference type="Gene3D" id="3.40.47.10">
    <property type="match status" value="2"/>
</dbReference>
<dbReference type="InterPro" id="IPR020613">
    <property type="entry name" value="Thiolase_CS"/>
</dbReference>
<dbReference type="InterPro" id="IPR020617">
    <property type="entry name" value="Thiolase_C"/>
</dbReference>
<dbReference type="PANTHER" id="PTHR18919:SF138">
    <property type="entry name" value="ACETYL-COA C-ACETYLTRANSFERASE"/>
    <property type="match status" value="1"/>
</dbReference>
<dbReference type="Pfam" id="PF02803">
    <property type="entry name" value="Thiolase_C"/>
    <property type="match status" value="1"/>
</dbReference>
<keyword evidence="8" id="KW-1185">Reference proteome</keyword>
<name>A0ABP9VMR6_9BACT</name>
<dbReference type="PIRSF" id="PIRSF000429">
    <property type="entry name" value="Ac-CoA_Ac_transf"/>
    <property type="match status" value="1"/>
</dbReference>
<evidence type="ECO:0000256" key="1">
    <source>
        <dbReference type="ARBA" id="ARBA00010982"/>
    </source>
</evidence>
<dbReference type="CDD" id="cd00751">
    <property type="entry name" value="thiolase"/>
    <property type="match status" value="1"/>
</dbReference>
<protein>
    <submittedName>
        <fullName evidence="7">Acetyl-CoA acetyltransferase</fullName>
    </submittedName>
</protein>
<dbReference type="InterPro" id="IPR020615">
    <property type="entry name" value="Thiolase_acyl_enz_int_AS"/>
</dbReference>
<evidence type="ECO:0000259" key="6">
    <source>
        <dbReference type="Pfam" id="PF02803"/>
    </source>
</evidence>
<evidence type="ECO:0000313" key="8">
    <source>
        <dbReference type="Proteomes" id="UP001416858"/>
    </source>
</evidence>
<dbReference type="RefSeq" id="WP_345681749.1">
    <property type="nucleotide sequence ID" value="NZ_BAABRO010000001.1"/>
</dbReference>
<evidence type="ECO:0000313" key="7">
    <source>
        <dbReference type="EMBL" id="GAA5504698.1"/>
    </source>
</evidence>
<comment type="caution">
    <text evidence="7">The sequence shown here is derived from an EMBL/GenBank/DDBJ whole genome shotgun (WGS) entry which is preliminary data.</text>
</comment>
<comment type="similarity">
    <text evidence="1 4">Belongs to the thiolase-like superfamily. Thiolase family.</text>
</comment>
<dbReference type="PROSITE" id="PS00737">
    <property type="entry name" value="THIOLASE_2"/>
    <property type="match status" value="1"/>
</dbReference>
<keyword evidence="3 4" id="KW-0012">Acyltransferase</keyword>
<dbReference type="PROSITE" id="PS00098">
    <property type="entry name" value="THIOLASE_1"/>
    <property type="match status" value="1"/>
</dbReference>
<proteinExistence type="inferred from homology"/>
<dbReference type="InterPro" id="IPR020616">
    <property type="entry name" value="Thiolase_N"/>
</dbReference>